<dbReference type="RefSeq" id="WP_345919723.1">
    <property type="nucleotide sequence ID" value="NZ_JBDIVE010000005.1"/>
</dbReference>
<protein>
    <submittedName>
        <fullName evidence="1">Pilus assembly protein</fullName>
    </submittedName>
</protein>
<reference evidence="1 2" key="1">
    <citation type="journal article" date="2018" name="Int. J. Syst. Evol. Microbiol.">
        <title>Uliginosibacterium sediminicola sp. nov., isolated from freshwater sediment.</title>
        <authorList>
            <person name="Hwang W.M."/>
            <person name="Kim S.M."/>
            <person name="Kang K."/>
            <person name="Ahn T.Y."/>
        </authorList>
    </citation>
    <scope>NUCLEOTIDE SEQUENCE [LARGE SCALE GENOMIC DNA]</scope>
    <source>
        <strain evidence="1 2">M1-21</strain>
    </source>
</reference>
<accession>A0ABU9YZ64</accession>
<dbReference type="EMBL" id="JBDIVE010000005">
    <property type="protein sequence ID" value="MEN3068952.1"/>
    <property type="molecule type" value="Genomic_DNA"/>
</dbReference>
<gene>
    <name evidence="1" type="ORF">ABDB84_10715</name>
</gene>
<proteinExistence type="predicted"/>
<sequence>MMSKDCRGAALPLSLLLLAGVLSLSVFALDAARMKSDAAQLKRATDAAALAVAQAAARAPDTDVQTLAESYVRSNLGTDAAQLSEDLRIQLSPVSNAEGKGYTVSASFVSAPLLSGASTQTVSVSSTAIARYQPLEVSLVLPNTSSENDSNLAVLRRLGRHFAENLVDSRENAWLALVPYSQAVNVSVELGSNGPGAEHALRLRQWAMASALRPVELTALFRSGYAGLTDRRIPDRRANLLCMYRGLNLGENYFWDQPPSGQFRVYYRADLPENGSPGAPAISWIGPNPTFGQANGANDTRWMVADKGCPHAPLLPLSNDLDKIGERLDQMSTRFNVNYAIAMGWAAMALAPAFQGSSGWGLQNDLPGEFQDGNSGSYKTIVMLVNTTGQRWFDSDSYNAYVGQSIDGGTGQGSGASDPVITRRFARLCDSFRQRKLRFFLIAVGQDEIPNNDLGASGTIDGASQFRRIAGPGLTNCAEDKGDITYLSGFDFVAREGTIQDRLDEILKDIRQKSTYVRLID</sequence>
<comment type="caution">
    <text evidence="1">The sequence shown here is derived from an EMBL/GenBank/DDBJ whole genome shotgun (WGS) entry which is preliminary data.</text>
</comment>
<evidence type="ECO:0000313" key="2">
    <source>
        <dbReference type="Proteomes" id="UP001410394"/>
    </source>
</evidence>
<keyword evidence="2" id="KW-1185">Reference proteome</keyword>
<organism evidence="1 2">
    <name type="scientific">Uliginosibacterium sediminicola</name>
    <dbReference type="NCBI Taxonomy" id="2024550"/>
    <lineage>
        <taxon>Bacteria</taxon>
        <taxon>Pseudomonadati</taxon>
        <taxon>Pseudomonadota</taxon>
        <taxon>Betaproteobacteria</taxon>
        <taxon>Rhodocyclales</taxon>
        <taxon>Zoogloeaceae</taxon>
        <taxon>Uliginosibacterium</taxon>
    </lineage>
</organism>
<evidence type="ECO:0000313" key="1">
    <source>
        <dbReference type="EMBL" id="MEN3068952.1"/>
    </source>
</evidence>
<name>A0ABU9YZ64_9RHOO</name>
<dbReference type="Proteomes" id="UP001410394">
    <property type="component" value="Unassembled WGS sequence"/>
</dbReference>